<dbReference type="PATRIC" id="fig|477641.3.peg.670"/>
<evidence type="ECO:0000256" key="1">
    <source>
        <dbReference type="SAM" id="SignalP"/>
    </source>
</evidence>
<dbReference type="OrthoDB" id="287365at2"/>
<dbReference type="Proteomes" id="UP000006461">
    <property type="component" value="Chromosome"/>
</dbReference>
<dbReference type="InterPro" id="IPR013207">
    <property type="entry name" value="LGFP"/>
</dbReference>
<dbReference type="STRING" id="477641.MODMU_0719"/>
<name>I4ES09_MODI5</name>
<dbReference type="SUPFAM" id="SSF49265">
    <property type="entry name" value="Fibronectin type III"/>
    <property type="match status" value="1"/>
</dbReference>
<proteinExistence type="predicted"/>
<dbReference type="InterPro" id="IPR013783">
    <property type="entry name" value="Ig-like_fold"/>
</dbReference>
<feature type="chain" id="PRO_5003689313" description="LGFP repeat-containing protein" evidence="1">
    <location>
        <begin position="38"/>
        <end position="663"/>
    </location>
</feature>
<dbReference type="EMBL" id="FO203431">
    <property type="protein sequence ID" value="CCH86172.1"/>
    <property type="molecule type" value="Genomic_DNA"/>
</dbReference>
<organism evidence="2 3">
    <name type="scientific">Modestobacter italicus (strain DSM 44449 / CECT 9708 / BC 501)</name>
    <dbReference type="NCBI Taxonomy" id="2732864"/>
    <lineage>
        <taxon>Bacteria</taxon>
        <taxon>Bacillati</taxon>
        <taxon>Actinomycetota</taxon>
        <taxon>Actinomycetes</taxon>
        <taxon>Geodermatophilales</taxon>
        <taxon>Geodermatophilaceae</taxon>
        <taxon>Modestobacter</taxon>
    </lineage>
</organism>
<accession>I4ES09</accession>
<dbReference type="InterPro" id="IPR036116">
    <property type="entry name" value="FN3_sf"/>
</dbReference>
<evidence type="ECO:0008006" key="4">
    <source>
        <dbReference type="Google" id="ProtNLM"/>
    </source>
</evidence>
<dbReference type="eggNOG" id="COG5479">
    <property type="taxonomic scope" value="Bacteria"/>
</dbReference>
<evidence type="ECO:0000313" key="2">
    <source>
        <dbReference type="EMBL" id="CCH86172.1"/>
    </source>
</evidence>
<keyword evidence="3" id="KW-1185">Reference proteome</keyword>
<dbReference type="KEGG" id="mmar:MODMU_0719"/>
<dbReference type="Gene3D" id="2.60.40.10">
    <property type="entry name" value="Immunoglobulins"/>
    <property type="match status" value="1"/>
</dbReference>
<gene>
    <name evidence="2" type="ordered locus">MODMU_0719</name>
</gene>
<feature type="signal peptide" evidence="1">
    <location>
        <begin position="1"/>
        <end position="37"/>
    </location>
</feature>
<dbReference type="AlphaFoldDB" id="I4ES09"/>
<dbReference type="GO" id="GO:0005975">
    <property type="term" value="P:carbohydrate metabolic process"/>
    <property type="evidence" value="ECO:0007669"/>
    <property type="project" value="UniProtKB-ARBA"/>
</dbReference>
<dbReference type="Pfam" id="PF08310">
    <property type="entry name" value="LGFP"/>
    <property type="match status" value="6"/>
</dbReference>
<dbReference type="HOGENOM" id="CLU_403247_0_0_11"/>
<evidence type="ECO:0000313" key="3">
    <source>
        <dbReference type="Proteomes" id="UP000006461"/>
    </source>
</evidence>
<protein>
    <recommendedName>
        <fullName evidence="4">LGFP repeat-containing protein</fullName>
    </recommendedName>
</protein>
<sequence>MTRQSGQDRPHRRRGARSVVVALALCSIGLVAPPASAAPAGTTAPATSGTVSPSATSLLPAPGLYDARVFGTRVRLDWVVVPGAVGYQVRRDGHPLPPISGASTGSWSDDDLQVGVSYSYTVSAVDSRGVEGAESRAVTAVPEPPVPAPTGLVVTVSPGRAELSWDDLGPSAEYLVLRDGRSQRVSGSARWSDTDLLAGQYTYRLARPEADDHPGTPSDPVTVTVPGEPSTPISVVYRALGGPEGVLGHSVTGEYARAGGTVRDYANGSVLLAPGATTAYYTDFGASRYAQLGGPAGSLGWPTSNPVDLAGTPMRYAGHRQEFQGGSLYEYPLTGGPHLVTGVIRDRWRGLGAEAGALGYPLTDTVCGLRNGGCFQQFQGGSLYWSAATGVRRIEGAIGSRWAAQGWERGTLGYPTTDAVCGIRDGGCYQHFQGGSVYSYRYTGTWVVGGAIRDRWAAQGWENGPLGYPMSDEACGLRDGGCYQLFQWGSVHWSPRTGPRITEGAIRDAWGAQGWERGGLGYPTTEAACGIRDGGCFQVFQGGSVYWSRGTGALPVSGAIRDAWAWQGWENGRLGYPIRGPVCGLRDGGCFQVFQGGSVYWSPRTGARPVSGALRDGWASQGWENGRLGYPVGDAYGVPGGSAQDFQQGTVSYRDNRVSITYR</sequence>
<keyword evidence="1" id="KW-0732">Signal</keyword>
<reference evidence="2 3" key="1">
    <citation type="journal article" date="2012" name="J. Bacteriol.">
        <title>Genome Sequence of Radiation-Resistant Modestobacter marinus Strain BC501, a Representative Actinobacterium That Thrives on Calcareous Stone Surfaces.</title>
        <authorList>
            <person name="Normand P."/>
            <person name="Gury J."/>
            <person name="Pujic P."/>
            <person name="Chouaia B."/>
            <person name="Crotti E."/>
            <person name="Brusetti L."/>
            <person name="Daffonchio D."/>
            <person name="Vacherie B."/>
            <person name="Barbe V."/>
            <person name="Medigue C."/>
            <person name="Calteau A."/>
            <person name="Ghodhbane-Gtari F."/>
            <person name="Essoussi I."/>
            <person name="Nouioui I."/>
            <person name="Abbassi-Ghozzi I."/>
            <person name="Gtari M."/>
        </authorList>
    </citation>
    <scope>NUCLEOTIDE SEQUENCE [LARGE SCALE GENOMIC DNA]</scope>
    <source>
        <strain evidence="3">BC 501</strain>
    </source>
</reference>